<organism evidence="5 6">
    <name type="scientific">Homarus americanus</name>
    <name type="common">American lobster</name>
    <dbReference type="NCBI Taxonomy" id="6706"/>
    <lineage>
        <taxon>Eukaryota</taxon>
        <taxon>Metazoa</taxon>
        <taxon>Ecdysozoa</taxon>
        <taxon>Arthropoda</taxon>
        <taxon>Crustacea</taxon>
        <taxon>Multicrustacea</taxon>
        <taxon>Malacostraca</taxon>
        <taxon>Eumalacostraca</taxon>
        <taxon>Eucarida</taxon>
        <taxon>Decapoda</taxon>
        <taxon>Pleocyemata</taxon>
        <taxon>Astacidea</taxon>
        <taxon>Nephropoidea</taxon>
        <taxon>Nephropidae</taxon>
        <taxon>Homarus</taxon>
    </lineage>
</organism>
<evidence type="ECO:0000256" key="2">
    <source>
        <dbReference type="ARBA" id="ARBA00022737"/>
    </source>
</evidence>
<dbReference type="InterPro" id="IPR001611">
    <property type="entry name" value="Leu-rich_rpt"/>
</dbReference>
<evidence type="ECO:0000259" key="4">
    <source>
        <dbReference type="SMART" id="SM00082"/>
    </source>
</evidence>
<sequence>MITVSKGVRAGVLCVVMVTIAAAFHPPAVPPHSLHHEDGIGDFPCPEDTEIEPCTCTFDGVTFDLTCKNLESEDVLKHVFTAHFPFTLFTSFTLIDSNITTLAPDMFSPIIFQSVRFERNGLKGEQVLEALSSSQTALENFTLIEEVDSEEENSPWPLDGIDKFTKLQKLEVIGPYSAGSLSSTLTSVTLNIEGLTTLPSDAFTVATNLITITLQNSSLESIEANTFKLLTHLETVDLSNCKLQKLTTDSLAFDANLTLVDLSNNIIDTVESGAIKGIQGNTSVKIDNNLLEELPQDPFSTVITELTDEGHVDVNNNPLLCGCDLAWIVTLTDEQRTRLEGLNTSCDIPDDIEFQKLLDFLKYQCGITDPPPPPSFWSMFF</sequence>
<name>A0A8J5MPX1_HOMAM</name>
<dbReference type="InterPro" id="IPR000483">
    <property type="entry name" value="Cys-rich_flank_reg_C"/>
</dbReference>
<dbReference type="Proteomes" id="UP000747542">
    <property type="component" value="Unassembled WGS sequence"/>
</dbReference>
<feature type="domain" description="LRRCT" evidence="4">
    <location>
        <begin position="317"/>
        <end position="366"/>
    </location>
</feature>
<evidence type="ECO:0000313" key="6">
    <source>
        <dbReference type="Proteomes" id="UP000747542"/>
    </source>
</evidence>
<dbReference type="EMBL" id="JAHLQT010033114">
    <property type="protein sequence ID" value="KAG7159411.1"/>
    <property type="molecule type" value="Genomic_DNA"/>
</dbReference>
<dbReference type="PANTHER" id="PTHR24366">
    <property type="entry name" value="IG(IMMUNOGLOBULIN) AND LRR(LEUCINE RICH REPEAT) DOMAINS"/>
    <property type="match status" value="1"/>
</dbReference>
<dbReference type="AlphaFoldDB" id="A0A8J5MPX1"/>
<proteinExistence type="predicted"/>
<accession>A0A8J5MPX1</accession>
<keyword evidence="6" id="KW-1185">Reference proteome</keyword>
<dbReference type="SMART" id="SM00082">
    <property type="entry name" value="LRRCT"/>
    <property type="match status" value="1"/>
</dbReference>
<gene>
    <name evidence="5" type="primary">Lucb-L3</name>
    <name evidence="5" type="ORF">Hamer_G004035</name>
</gene>
<evidence type="ECO:0000256" key="1">
    <source>
        <dbReference type="ARBA" id="ARBA00022614"/>
    </source>
</evidence>
<feature type="signal peptide" evidence="3">
    <location>
        <begin position="1"/>
        <end position="23"/>
    </location>
</feature>
<keyword evidence="3" id="KW-0732">Signal</keyword>
<comment type="caution">
    <text evidence="5">The sequence shown here is derived from an EMBL/GenBank/DDBJ whole genome shotgun (WGS) entry which is preliminary data.</text>
</comment>
<dbReference type="OrthoDB" id="676979at2759"/>
<protein>
    <submittedName>
        <fullName evidence="5">Oplophorus-luciferin 2-monooxygenase non-catalytic subunit-like 3</fullName>
    </submittedName>
</protein>
<dbReference type="PANTHER" id="PTHR24366:SF96">
    <property type="entry name" value="LEUCINE RICH REPEAT CONTAINING 53"/>
    <property type="match status" value="1"/>
</dbReference>
<keyword evidence="2" id="KW-0677">Repeat</keyword>
<keyword evidence="1" id="KW-0433">Leucine-rich repeat</keyword>
<evidence type="ECO:0000256" key="3">
    <source>
        <dbReference type="SAM" id="SignalP"/>
    </source>
</evidence>
<feature type="chain" id="PRO_5035297498" evidence="3">
    <location>
        <begin position="24"/>
        <end position="381"/>
    </location>
</feature>
<evidence type="ECO:0000313" key="5">
    <source>
        <dbReference type="EMBL" id="KAG7159411.1"/>
    </source>
</evidence>
<reference evidence="5" key="1">
    <citation type="journal article" date="2021" name="Sci. Adv.">
        <title>The American lobster genome reveals insights on longevity, neural, and immune adaptations.</title>
        <authorList>
            <person name="Polinski J.M."/>
            <person name="Zimin A.V."/>
            <person name="Clark K.F."/>
            <person name="Kohn A.B."/>
            <person name="Sadowski N."/>
            <person name="Timp W."/>
            <person name="Ptitsyn A."/>
            <person name="Khanna P."/>
            <person name="Romanova D.Y."/>
            <person name="Williams P."/>
            <person name="Greenwood S.J."/>
            <person name="Moroz L.L."/>
            <person name="Walt D.R."/>
            <person name="Bodnar A.G."/>
        </authorList>
    </citation>
    <scope>NUCLEOTIDE SEQUENCE</scope>
    <source>
        <strain evidence="5">GMGI-L3</strain>
    </source>
</reference>
<dbReference type="Pfam" id="PF13855">
    <property type="entry name" value="LRR_8"/>
    <property type="match status" value="1"/>
</dbReference>